<dbReference type="GO" id="GO:0003723">
    <property type="term" value="F:RNA binding"/>
    <property type="evidence" value="ECO:0007669"/>
    <property type="project" value="UniProtKB-KW"/>
</dbReference>
<dbReference type="PROSITE" id="PS50889">
    <property type="entry name" value="S4"/>
    <property type="match status" value="1"/>
</dbReference>
<feature type="compositionally biased region" description="Basic residues" evidence="4">
    <location>
        <begin position="1"/>
        <end position="12"/>
    </location>
</feature>
<organism evidence="6 7">
    <name type="scientific">Myroides guanonis</name>
    <dbReference type="NCBI Taxonomy" id="1150112"/>
    <lineage>
        <taxon>Bacteria</taxon>
        <taxon>Pseudomonadati</taxon>
        <taxon>Bacteroidota</taxon>
        <taxon>Flavobacteriia</taxon>
        <taxon>Flavobacteriales</taxon>
        <taxon>Flavobacteriaceae</taxon>
        <taxon>Myroides</taxon>
    </lineage>
</organism>
<evidence type="ECO:0000256" key="2">
    <source>
        <dbReference type="ARBA" id="ARBA00023235"/>
    </source>
</evidence>
<dbReference type="AlphaFoldDB" id="A0A1I3Q130"/>
<evidence type="ECO:0000313" key="6">
    <source>
        <dbReference type="EMBL" id="SFJ27429.1"/>
    </source>
</evidence>
<evidence type="ECO:0000256" key="1">
    <source>
        <dbReference type="ARBA" id="ARBA00008348"/>
    </source>
</evidence>
<dbReference type="OrthoDB" id="9807213at2"/>
<dbReference type="PANTHER" id="PTHR47683:SF2">
    <property type="entry name" value="RNA-BINDING S4 DOMAIN-CONTAINING PROTEIN"/>
    <property type="match status" value="1"/>
</dbReference>
<dbReference type="SUPFAM" id="SSF55174">
    <property type="entry name" value="Alpha-L RNA-binding motif"/>
    <property type="match status" value="1"/>
</dbReference>
<dbReference type="Gene3D" id="3.30.70.580">
    <property type="entry name" value="Pseudouridine synthase I, catalytic domain, N-terminal subdomain"/>
    <property type="match status" value="1"/>
</dbReference>
<dbReference type="InterPro" id="IPR020103">
    <property type="entry name" value="PsdUridine_synth_cat_dom_sf"/>
</dbReference>
<dbReference type="GO" id="GO:0000455">
    <property type="term" value="P:enzyme-directed rRNA pseudouridine synthesis"/>
    <property type="evidence" value="ECO:0007669"/>
    <property type="project" value="UniProtKB-ARBA"/>
</dbReference>
<dbReference type="Gene3D" id="3.10.290.10">
    <property type="entry name" value="RNA-binding S4 domain"/>
    <property type="match status" value="1"/>
</dbReference>
<dbReference type="CDD" id="cd00165">
    <property type="entry name" value="S4"/>
    <property type="match status" value="1"/>
</dbReference>
<dbReference type="SMART" id="SM00363">
    <property type="entry name" value="S4"/>
    <property type="match status" value="1"/>
</dbReference>
<feature type="region of interest" description="Disordered" evidence="4">
    <location>
        <begin position="1"/>
        <end position="116"/>
    </location>
</feature>
<evidence type="ECO:0000259" key="5">
    <source>
        <dbReference type="SMART" id="SM00363"/>
    </source>
</evidence>
<dbReference type="PANTHER" id="PTHR47683">
    <property type="entry name" value="PSEUDOURIDINE SYNTHASE FAMILY PROTEIN-RELATED"/>
    <property type="match status" value="1"/>
</dbReference>
<reference evidence="7" key="1">
    <citation type="submission" date="2016-10" db="EMBL/GenBank/DDBJ databases">
        <authorList>
            <person name="Varghese N."/>
            <person name="Submissions S."/>
        </authorList>
    </citation>
    <scope>NUCLEOTIDE SEQUENCE [LARGE SCALE GENOMIC DNA]</scope>
    <source>
        <strain evidence="7">DSM 26542</strain>
    </source>
</reference>
<accession>A0A1I3Q130</accession>
<dbReference type="SUPFAM" id="SSF55120">
    <property type="entry name" value="Pseudouridine synthase"/>
    <property type="match status" value="1"/>
</dbReference>
<proteinExistence type="inferred from homology"/>
<dbReference type="GO" id="GO:0120159">
    <property type="term" value="F:rRNA pseudouridine synthase activity"/>
    <property type="evidence" value="ECO:0007669"/>
    <property type="project" value="UniProtKB-ARBA"/>
</dbReference>
<dbReference type="InterPro" id="IPR006145">
    <property type="entry name" value="PsdUridine_synth_RsuA/RluA"/>
</dbReference>
<dbReference type="EMBL" id="FORU01000005">
    <property type="protein sequence ID" value="SFJ27429.1"/>
    <property type="molecule type" value="Genomic_DNA"/>
</dbReference>
<dbReference type="Pfam" id="PF01479">
    <property type="entry name" value="S4"/>
    <property type="match status" value="1"/>
</dbReference>
<name>A0A1I3Q130_9FLAO</name>
<protein>
    <submittedName>
        <fullName evidence="6">23S rRNA pseudouridine2605 synthase</fullName>
    </submittedName>
</protein>
<dbReference type="FunFam" id="3.10.290.10:FF:000003">
    <property type="entry name" value="Pseudouridine synthase"/>
    <property type="match status" value="1"/>
</dbReference>
<dbReference type="InterPro" id="IPR020094">
    <property type="entry name" value="TruA/RsuA/RluB/E/F_N"/>
</dbReference>
<evidence type="ECO:0000256" key="4">
    <source>
        <dbReference type="SAM" id="MobiDB-lite"/>
    </source>
</evidence>
<sequence>MNKGKPNHKNTSRKGSVGPKKQGAKPFKREESKSFKRDETKPFKRDDSKSFKRDETKPFKRDDSKSFKRDETKPFKKEDSKPFKREEGAKEDGAKRNFSNNRPFGATKPKPKARKIAAESDDIRLNKYIANSGLCSRREADIYIVSGNVKVNGEPITEMGYRVKPGDVVNFDGSLVTPEKRLYVLLNKPKGFATSNDEIITEENVISLVKTASKHPLQPVGRMDKTTLGLLLFTNDSDLLQKLNSPDHRSFKMYQVSLDKNLKYTDMEKIKDGLTIADHRVFVDEIAYVDGQAKTEIGIKLKASNVKLVRSLFEQLGYDVLKVDRVMYGGLTKWNLPRGKWRYLTVEEVRNLKNG</sequence>
<dbReference type="Gene3D" id="3.30.70.1560">
    <property type="entry name" value="Alpha-L RNA-binding motif"/>
    <property type="match status" value="1"/>
</dbReference>
<feature type="compositionally biased region" description="Basic and acidic residues" evidence="4">
    <location>
        <begin position="27"/>
        <end position="95"/>
    </location>
</feature>
<dbReference type="RefSeq" id="WP_090678507.1">
    <property type="nucleotide sequence ID" value="NZ_FORU01000005.1"/>
</dbReference>
<feature type="domain" description="RNA-binding S4" evidence="5">
    <location>
        <begin position="123"/>
        <end position="190"/>
    </location>
</feature>
<dbReference type="InterPro" id="IPR002942">
    <property type="entry name" value="S4_RNA-bd"/>
</dbReference>
<keyword evidence="7" id="KW-1185">Reference proteome</keyword>
<evidence type="ECO:0000313" key="7">
    <source>
        <dbReference type="Proteomes" id="UP000243887"/>
    </source>
</evidence>
<dbReference type="InterPro" id="IPR036986">
    <property type="entry name" value="S4_RNA-bd_sf"/>
</dbReference>
<comment type="similarity">
    <text evidence="1">Belongs to the pseudouridine synthase RsuA family.</text>
</comment>
<dbReference type="InterPro" id="IPR042092">
    <property type="entry name" value="PsdUridine_s_RsuA/RluB/E/F_cat"/>
</dbReference>
<evidence type="ECO:0000256" key="3">
    <source>
        <dbReference type="PROSITE-ProRule" id="PRU00182"/>
    </source>
</evidence>
<gene>
    <name evidence="6" type="ORF">SAMN04487893_10514</name>
</gene>
<dbReference type="InterPro" id="IPR050343">
    <property type="entry name" value="RsuA_PseudoU_synthase"/>
</dbReference>
<keyword evidence="3" id="KW-0694">RNA-binding</keyword>
<dbReference type="STRING" id="1150112.SAMN04487893_10514"/>
<dbReference type="Pfam" id="PF00849">
    <property type="entry name" value="PseudoU_synth_2"/>
    <property type="match status" value="1"/>
</dbReference>
<dbReference type="Proteomes" id="UP000243887">
    <property type="component" value="Unassembled WGS sequence"/>
</dbReference>
<keyword evidence="2" id="KW-0413">Isomerase</keyword>